<organism evidence="2 3">
    <name type="scientific">Theobroma cacao</name>
    <name type="common">Cacao</name>
    <name type="synonym">Cocoa</name>
    <dbReference type="NCBI Taxonomy" id="3641"/>
    <lineage>
        <taxon>Eukaryota</taxon>
        <taxon>Viridiplantae</taxon>
        <taxon>Streptophyta</taxon>
        <taxon>Embryophyta</taxon>
        <taxon>Tracheophyta</taxon>
        <taxon>Spermatophyta</taxon>
        <taxon>Magnoliopsida</taxon>
        <taxon>eudicotyledons</taxon>
        <taxon>Gunneridae</taxon>
        <taxon>Pentapetalae</taxon>
        <taxon>rosids</taxon>
        <taxon>malvids</taxon>
        <taxon>Malvales</taxon>
        <taxon>Malvaceae</taxon>
        <taxon>Byttnerioideae</taxon>
        <taxon>Theobroma</taxon>
    </lineage>
</organism>
<keyword evidence="1" id="KW-0472">Membrane</keyword>
<protein>
    <submittedName>
        <fullName evidence="2">Uncharacterized protein</fullName>
    </submittedName>
</protein>
<accession>A0A061EQU8</accession>
<dbReference type="Gramene" id="EOY07211">
    <property type="protein sequence ID" value="EOY07211"/>
    <property type="gene ID" value="TCM_021697"/>
</dbReference>
<dbReference type="HOGENOM" id="CLU_1753011_0_0_1"/>
<dbReference type="AlphaFoldDB" id="A0A061EQU8"/>
<keyword evidence="1" id="KW-1133">Transmembrane helix</keyword>
<evidence type="ECO:0000256" key="1">
    <source>
        <dbReference type="SAM" id="Phobius"/>
    </source>
</evidence>
<reference evidence="2 3" key="1">
    <citation type="journal article" date="2013" name="Genome Biol.">
        <title>The genome sequence of the most widely cultivated cacao type and its use to identify candidate genes regulating pod color.</title>
        <authorList>
            <person name="Motamayor J.C."/>
            <person name="Mockaitis K."/>
            <person name="Schmutz J."/>
            <person name="Haiminen N."/>
            <person name="Iii D.L."/>
            <person name="Cornejo O."/>
            <person name="Findley S.D."/>
            <person name="Zheng P."/>
            <person name="Utro F."/>
            <person name="Royaert S."/>
            <person name="Saski C."/>
            <person name="Jenkins J."/>
            <person name="Podicheti R."/>
            <person name="Zhao M."/>
            <person name="Scheffler B.E."/>
            <person name="Stack J.C."/>
            <person name="Feltus F.A."/>
            <person name="Mustiga G.M."/>
            <person name="Amores F."/>
            <person name="Phillips W."/>
            <person name="Marelli J.P."/>
            <person name="May G.D."/>
            <person name="Shapiro H."/>
            <person name="Ma J."/>
            <person name="Bustamante C.D."/>
            <person name="Schnell R.J."/>
            <person name="Main D."/>
            <person name="Gilbert D."/>
            <person name="Parida L."/>
            <person name="Kuhn D.N."/>
        </authorList>
    </citation>
    <scope>NUCLEOTIDE SEQUENCE [LARGE SCALE GENOMIC DNA]</scope>
    <source>
        <strain evidence="3">cv. Matina 1-6</strain>
    </source>
</reference>
<dbReference type="InParanoid" id="A0A061EQU8"/>
<evidence type="ECO:0000313" key="2">
    <source>
        <dbReference type="EMBL" id="EOY07211.1"/>
    </source>
</evidence>
<keyword evidence="3" id="KW-1185">Reference proteome</keyword>
<dbReference type="Proteomes" id="UP000026915">
    <property type="component" value="Chromosome 5"/>
</dbReference>
<evidence type="ECO:0000313" key="3">
    <source>
        <dbReference type="Proteomes" id="UP000026915"/>
    </source>
</evidence>
<proteinExistence type="predicted"/>
<keyword evidence="1" id="KW-0812">Transmembrane</keyword>
<feature type="transmembrane region" description="Helical" evidence="1">
    <location>
        <begin position="89"/>
        <end position="111"/>
    </location>
</feature>
<dbReference type="EMBL" id="CM001883">
    <property type="protein sequence ID" value="EOY07211.1"/>
    <property type="molecule type" value="Genomic_DNA"/>
</dbReference>
<name>A0A061EQU8_THECC</name>
<gene>
    <name evidence="2" type="ORF">TCM_021697</name>
</gene>
<sequence length="149" mass="17077">MASNAINTRVLASKNALADQRNGRVGEAKTFDFSLTGASSRSCKYVLTTLMQKILKFYESDTMERLRISFGMKFYVCCKSIYKMAKSCLYNWQHTCFVILQGLTMLLLVLFPSIPPLFFEAFNFRPLIAMEKAVDFLWNEEALLLLAKQ</sequence>